<dbReference type="EMBL" id="CDMZ01001170">
    <property type="protein sequence ID" value="CEM28408.1"/>
    <property type="molecule type" value="Genomic_DNA"/>
</dbReference>
<feature type="compositionally biased region" description="Low complexity" evidence="2">
    <location>
        <begin position="1100"/>
        <end position="1110"/>
    </location>
</feature>
<feature type="region of interest" description="Disordered" evidence="2">
    <location>
        <begin position="167"/>
        <end position="479"/>
    </location>
</feature>
<feature type="compositionally biased region" description="Acidic residues" evidence="2">
    <location>
        <begin position="1118"/>
        <end position="1132"/>
    </location>
</feature>
<feature type="region of interest" description="Disordered" evidence="2">
    <location>
        <begin position="55"/>
        <end position="92"/>
    </location>
</feature>
<gene>
    <name evidence="3" type="ORF">Cvel_4649</name>
</gene>
<feature type="region of interest" description="Disordered" evidence="2">
    <location>
        <begin position="1056"/>
        <end position="1184"/>
    </location>
</feature>
<organism evidence="3">
    <name type="scientific">Chromera velia CCMP2878</name>
    <dbReference type="NCBI Taxonomy" id="1169474"/>
    <lineage>
        <taxon>Eukaryota</taxon>
        <taxon>Sar</taxon>
        <taxon>Alveolata</taxon>
        <taxon>Colpodellida</taxon>
        <taxon>Chromeraceae</taxon>
        <taxon>Chromera</taxon>
    </lineage>
</organism>
<accession>A0A0G4GFV9</accession>
<feature type="compositionally biased region" description="Basic and acidic residues" evidence="2">
    <location>
        <begin position="1088"/>
        <end position="1099"/>
    </location>
</feature>
<feature type="region of interest" description="Disordered" evidence="2">
    <location>
        <begin position="661"/>
        <end position="680"/>
    </location>
</feature>
<feature type="compositionally biased region" description="Basic and acidic residues" evidence="2">
    <location>
        <begin position="341"/>
        <end position="355"/>
    </location>
</feature>
<feature type="compositionally biased region" description="Basic and acidic residues" evidence="2">
    <location>
        <begin position="75"/>
        <end position="88"/>
    </location>
</feature>
<evidence type="ECO:0008006" key="4">
    <source>
        <dbReference type="Google" id="ProtNLM"/>
    </source>
</evidence>
<feature type="compositionally biased region" description="Low complexity" evidence="2">
    <location>
        <begin position="586"/>
        <end position="605"/>
    </location>
</feature>
<name>A0A0G4GFV9_9ALVE</name>
<feature type="compositionally biased region" description="Basic and acidic residues" evidence="2">
    <location>
        <begin position="980"/>
        <end position="1001"/>
    </location>
</feature>
<reference evidence="3" key="1">
    <citation type="submission" date="2014-11" db="EMBL/GenBank/DDBJ databases">
        <authorList>
            <person name="Otto D Thomas"/>
            <person name="Naeem Raeece"/>
        </authorList>
    </citation>
    <scope>NUCLEOTIDE SEQUENCE</scope>
</reference>
<feature type="compositionally biased region" description="Low complexity" evidence="2">
    <location>
        <begin position="389"/>
        <end position="398"/>
    </location>
</feature>
<feature type="region of interest" description="Disordered" evidence="2">
    <location>
        <begin position="973"/>
        <end position="1001"/>
    </location>
</feature>
<evidence type="ECO:0000313" key="3">
    <source>
        <dbReference type="EMBL" id="CEM28408.1"/>
    </source>
</evidence>
<dbReference type="PANTHER" id="PTHR32258:SF28">
    <property type="entry name" value="PROTEIN NETWORKED 3A-RELATED"/>
    <property type="match status" value="1"/>
</dbReference>
<feature type="compositionally biased region" description="Basic and acidic residues" evidence="2">
    <location>
        <begin position="1056"/>
        <end position="1081"/>
    </location>
</feature>
<feature type="compositionally biased region" description="Polar residues" evidence="2">
    <location>
        <begin position="174"/>
        <end position="190"/>
    </location>
</feature>
<keyword evidence="1" id="KW-0175">Coiled coil</keyword>
<feature type="compositionally biased region" description="Acidic residues" evidence="2">
    <location>
        <begin position="311"/>
        <end position="322"/>
    </location>
</feature>
<proteinExistence type="predicted"/>
<evidence type="ECO:0000256" key="1">
    <source>
        <dbReference type="SAM" id="Coils"/>
    </source>
</evidence>
<dbReference type="VEuPathDB" id="CryptoDB:Cvel_4649"/>
<feature type="region of interest" description="Disordered" evidence="2">
    <location>
        <begin position="109"/>
        <end position="139"/>
    </location>
</feature>
<sequence>MESWFKQALDRAKEGIQNLDKTLDDALKDRRAEAAAAEEAGVSAASGAIGFKQMASEINADEDEGELETGGGAENQKKKETGQQHEEVPAFSSASDLYFGDYDMLGSTFVAPSSSDPPVSSGGGEETGGPLSSSAEAAAEQVAGMVGEKISDFFSSFGLEFEGLHRDKEKGTHKSPSILQSAGLTPQSRQEGVRSGEGVTERSPGAVGALELDDHEGFSLVPSGGGRGQEEDEEGGEDGLPHVTSGSQLGFGAPCQASVAAEEGGDVQKEKERERIPSVSEVEGGIDSSGEGREVSKDSGGGWGSTLLEVVLDDADDADDAIEGGGGPSAAAAAARGSGGAHDEREEGERGRERGNVGLSVGLEQDASEFGSGLYDQLGSGLPTEESHSASSPSPHSAYKGMKTATDSGASPQGGGGARDLGLGLLDRGWEDAGDLGGRGEEFNGEGEQIGEEKETAPFSSSSSSSASASATSSSNRALNATVPLSRDALLLGSVDFVGPLGQEEGQTVGGGEGPGGGRERGGTSSVPSPAQQKASYGFEKEREMDAAGDAAAGAGAEGRSLISHASSSSVTLLPGDAEGHEGGAHDPSSSSSSSHPHAPGSVPSRGGSTGLPAASTSAVSTAVLATIPLADAATSPFAAMQTEGNKATGEVTDTATSPISVLIPPLVSPAGKGEGDGSKEGEVKMLREALTQREQQLRSQAEHLAQLMAASEDQQKTAEKAETAQRQLATARKKVEEFARRINVGSQELKDLERRLAQAESEKTAYLEEGQKMSKRLGQIEDGSKKLRADLKASQAKSQQLQQEVTGLRERCTGLEKGQVDAKGQAKKIADLEASLEKLKTAERAATAQANEMKAKLKELKNENAEMSGAKSAATSLQDEVVSLRRDRDELLEVNRDIQERLDQAYVEMQQRERNAESAVREAAEDSARCRAELEALQLSIAETTAPLSQRIAEMERERQEGEAALRKKLEVAETAAQEAEKAAQRERQAAEGMRAETSHLERRLQTLGAEVEAKKKKIAEMDKREEEMEARVQACQREVAATREECERRAVELQAEVSRRLEAERAAAAAGEREAEAALRRGRLQSSKDGDLSDDPAKLASASSSPPLQTRGREMEGEERDGETEGEEYVQGEMFDLDSLLAMAGVTPSHSHPSPSPSRVWTDTAADPSGELQGDNKDNQAFLPPSVRMKLASAFGSLRRQVDRSRAQLGSVSRQRAEFEAECVRMSRELGRLAKERERERTSSSATAALRSAYEDLQLKFENALQLIGNLQEEIDERDRINEALQANQESEQHS</sequence>
<feature type="coiled-coil region" evidence="1">
    <location>
        <begin position="1218"/>
        <end position="1293"/>
    </location>
</feature>
<feature type="region of interest" description="Disordered" evidence="2">
    <location>
        <begin position="499"/>
        <end position="619"/>
    </location>
</feature>
<dbReference type="PANTHER" id="PTHR32258">
    <property type="entry name" value="PROTEIN NETWORKED 4A"/>
    <property type="match status" value="1"/>
</dbReference>
<dbReference type="InterPro" id="IPR051861">
    <property type="entry name" value="NET_actin-binding_domain"/>
</dbReference>
<feature type="compositionally biased region" description="Low complexity" evidence="2">
    <location>
        <begin position="460"/>
        <end position="475"/>
    </location>
</feature>
<evidence type="ECO:0000256" key="2">
    <source>
        <dbReference type="SAM" id="MobiDB-lite"/>
    </source>
</evidence>
<protein>
    <recommendedName>
        <fullName evidence="4">TATA element modulatory factor 1 TATA binding domain-containing protein</fullName>
    </recommendedName>
</protein>
<feature type="compositionally biased region" description="Gly residues" evidence="2">
    <location>
        <begin position="508"/>
        <end position="517"/>
    </location>
</feature>
<feature type="coiled-coil region" evidence="1">
    <location>
        <begin position="688"/>
        <end position="927"/>
    </location>
</feature>
<feature type="compositionally biased region" description="Basic and acidic residues" evidence="2">
    <location>
        <begin position="266"/>
        <end position="276"/>
    </location>
</feature>